<dbReference type="GO" id="GO:0016787">
    <property type="term" value="F:hydrolase activity"/>
    <property type="evidence" value="ECO:0007669"/>
    <property type="project" value="InterPro"/>
</dbReference>
<dbReference type="AlphaFoldDB" id="A0A364N862"/>
<dbReference type="PANTHER" id="PTHR17630:SF44">
    <property type="entry name" value="PROTEIN AIM2"/>
    <property type="match status" value="1"/>
</dbReference>
<comment type="caution">
    <text evidence="2">The sequence shown here is derived from an EMBL/GenBank/DDBJ whole genome shotgun (WGS) entry which is preliminary data.</text>
</comment>
<dbReference type="InterPro" id="IPR002925">
    <property type="entry name" value="Dienelactn_hydro"/>
</dbReference>
<sequence>MTSNPPAACCTKGFKHEGQARGRMDHVGNVEAYVVEPQQTSNGYGIVYLTDVIGHKLVNAHLLADEYADNGYVVLMPDLFDGDGVPLNYDHATFSFDKWTLGEFGANKTPHTPPVIDPIVDACIESLRKKYKCEKVALVGYCFGAKYVVRFLADSRVTVGFIAHPADIQREELEKVKRPLALAAAEIDYVWPTCLRHESEETLKNSGVDYQINLYSGVSHGFAVRCDLKQRVQKFAKESAMLQALHWLEHHLSEE</sequence>
<protein>
    <submittedName>
        <fullName evidence="2">Esterase/lipase</fullName>
    </submittedName>
</protein>
<evidence type="ECO:0000313" key="2">
    <source>
        <dbReference type="EMBL" id="RAR13231.1"/>
    </source>
</evidence>
<evidence type="ECO:0000313" key="3">
    <source>
        <dbReference type="Proteomes" id="UP000249619"/>
    </source>
</evidence>
<proteinExistence type="predicted"/>
<dbReference type="SUPFAM" id="SSF53474">
    <property type="entry name" value="alpha/beta-Hydrolases"/>
    <property type="match status" value="1"/>
</dbReference>
<dbReference type="Proteomes" id="UP000249619">
    <property type="component" value="Unassembled WGS sequence"/>
</dbReference>
<dbReference type="Pfam" id="PF01738">
    <property type="entry name" value="DLH"/>
    <property type="match status" value="1"/>
</dbReference>
<evidence type="ECO:0000259" key="1">
    <source>
        <dbReference type="Pfam" id="PF01738"/>
    </source>
</evidence>
<dbReference type="Gene3D" id="3.40.50.1820">
    <property type="entry name" value="alpha/beta hydrolase"/>
    <property type="match status" value="1"/>
</dbReference>
<dbReference type="PANTHER" id="PTHR17630">
    <property type="entry name" value="DIENELACTONE HYDROLASE"/>
    <property type="match status" value="1"/>
</dbReference>
<name>A0A364N862_STELY</name>
<accession>A0A364N862</accession>
<dbReference type="InterPro" id="IPR029058">
    <property type="entry name" value="AB_hydrolase_fold"/>
</dbReference>
<feature type="domain" description="Dienelactone hydrolase" evidence="1">
    <location>
        <begin position="30"/>
        <end position="251"/>
    </location>
</feature>
<organism evidence="2 3">
    <name type="scientific">Stemphylium lycopersici</name>
    <name type="common">Tomato gray leaf spot disease fungus</name>
    <name type="synonym">Thyrospora lycopersici</name>
    <dbReference type="NCBI Taxonomy" id="183478"/>
    <lineage>
        <taxon>Eukaryota</taxon>
        <taxon>Fungi</taxon>
        <taxon>Dikarya</taxon>
        <taxon>Ascomycota</taxon>
        <taxon>Pezizomycotina</taxon>
        <taxon>Dothideomycetes</taxon>
        <taxon>Pleosporomycetidae</taxon>
        <taxon>Pleosporales</taxon>
        <taxon>Pleosporineae</taxon>
        <taxon>Pleosporaceae</taxon>
        <taxon>Stemphylium</taxon>
    </lineage>
</organism>
<reference evidence="3" key="1">
    <citation type="submission" date="2018-05" db="EMBL/GenBank/DDBJ databases">
        <title>Draft genome sequence of Stemphylium lycopersici strain CIDEFI 213.</title>
        <authorList>
            <person name="Medina R."/>
            <person name="Franco M.E.E."/>
            <person name="Lucentini C.G."/>
            <person name="Saparrat M.C.N."/>
            <person name="Balatti P.A."/>
        </authorList>
    </citation>
    <scope>NUCLEOTIDE SEQUENCE [LARGE SCALE GENOMIC DNA]</scope>
    <source>
        <strain evidence="3">CIDEFI 213</strain>
    </source>
</reference>
<dbReference type="EMBL" id="QGDH01000038">
    <property type="protein sequence ID" value="RAR13231.1"/>
    <property type="molecule type" value="Genomic_DNA"/>
</dbReference>
<gene>
    <name evidence="2" type="ORF">DDE83_003365</name>
</gene>
<dbReference type="STRING" id="183478.A0A364N862"/>
<keyword evidence="3" id="KW-1185">Reference proteome</keyword>